<dbReference type="GO" id="GO:0046872">
    <property type="term" value="F:metal ion binding"/>
    <property type="evidence" value="ECO:0007669"/>
    <property type="project" value="UniProtKB-KW"/>
</dbReference>
<sequence>MAGRGLLLAAGLVLLAAAAPAAYAVDYTVGDSSGWTGGVDYSTWASDKTFNVGDTLVFQYGASHNVAEVGSTDYSACSATNSIQSYSDQDSKIKLTKPGTRYFICAAAGHCAGGMKLAVTVAPAATSTPTPTAPAATPAAPSETPTETSPDPETPSTSTTPAATTTTTPASGKTADSVGGASGVEARSVMGALVGAAGLVGLALMG</sequence>
<dbReference type="InterPro" id="IPR008972">
    <property type="entry name" value="Cupredoxin"/>
</dbReference>
<dbReference type="FunFam" id="2.60.40.420:FF:000003">
    <property type="entry name" value="Blue copper"/>
    <property type="match status" value="1"/>
</dbReference>
<evidence type="ECO:0000256" key="3">
    <source>
        <dbReference type="SAM" id="MobiDB-lite"/>
    </source>
</evidence>
<name>A0AAD8VVF7_LOLMU</name>
<dbReference type="PROSITE" id="PS51485">
    <property type="entry name" value="PHYTOCYANIN"/>
    <property type="match status" value="1"/>
</dbReference>
<evidence type="ECO:0000256" key="2">
    <source>
        <dbReference type="ARBA" id="ARBA00023180"/>
    </source>
</evidence>
<dbReference type="Proteomes" id="UP001231189">
    <property type="component" value="Unassembled WGS sequence"/>
</dbReference>
<keyword evidence="1" id="KW-0479">Metal-binding</keyword>
<evidence type="ECO:0000259" key="5">
    <source>
        <dbReference type="PROSITE" id="PS51485"/>
    </source>
</evidence>
<feature type="compositionally biased region" description="Low complexity" evidence="3">
    <location>
        <begin position="125"/>
        <end position="171"/>
    </location>
</feature>
<dbReference type="PANTHER" id="PTHR33021">
    <property type="entry name" value="BLUE COPPER PROTEIN"/>
    <property type="match status" value="1"/>
</dbReference>
<dbReference type="Pfam" id="PF02298">
    <property type="entry name" value="Cu_bind_like"/>
    <property type="match status" value="1"/>
</dbReference>
<gene>
    <name evidence="6" type="ORF">QYE76_024137</name>
</gene>
<dbReference type="InterPro" id="IPR003245">
    <property type="entry name" value="Phytocyanin_dom"/>
</dbReference>
<keyword evidence="2" id="KW-0325">Glycoprotein</keyword>
<feature type="region of interest" description="Disordered" evidence="3">
    <location>
        <begin position="125"/>
        <end position="180"/>
    </location>
</feature>
<dbReference type="PANTHER" id="PTHR33021:SF350">
    <property type="entry name" value="UCLACYANIN-2"/>
    <property type="match status" value="1"/>
</dbReference>
<reference evidence="6" key="1">
    <citation type="submission" date="2023-07" db="EMBL/GenBank/DDBJ databases">
        <title>A chromosome-level genome assembly of Lolium multiflorum.</title>
        <authorList>
            <person name="Chen Y."/>
            <person name="Copetti D."/>
            <person name="Kolliker R."/>
            <person name="Studer B."/>
        </authorList>
    </citation>
    <scope>NUCLEOTIDE SEQUENCE</scope>
    <source>
        <strain evidence="6">02402/16</strain>
        <tissue evidence="6">Leaf</tissue>
    </source>
</reference>
<evidence type="ECO:0000256" key="1">
    <source>
        <dbReference type="ARBA" id="ARBA00022723"/>
    </source>
</evidence>
<evidence type="ECO:0000313" key="7">
    <source>
        <dbReference type="Proteomes" id="UP001231189"/>
    </source>
</evidence>
<evidence type="ECO:0000256" key="4">
    <source>
        <dbReference type="SAM" id="SignalP"/>
    </source>
</evidence>
<dbReference type="InterPro" id="IPR039391">
    <property type="entry name" value="Phytocyanin-like"/>
</dbReference>
<keyword evidence="7" id="KW-1185">Reference proteome</keyword>
<organism evidence="6 7">
    <name type="scientific">Lolium multiflorum</name>
    <name type="common">Italian ryegrass</name>
    <name type="synonym">Lolium perenne subsp. multiflorum</name>
    <dbReference type="NCBI Taxonomy" id="4521"/>
    <lineage>
        <taxon>Eukaryota</taxon>
        <taxon>Viridiplantae</taxon>
        <taxon>Streptophyta</taxon>
        <taxon>Embryophyta</taxon>
        <taxon>Tracheophyta</taxon>
        <taxon>Spermatophyta</taxon>
        <taxon>Magnoliopsida</taxon>
        <taxon>Liliopsida</taxon>
        <taxon>Poales</taxon>
        <taxon>Poaceae</taxon>
        <taxon>BOP clade</taxon>
        <taxon>Pooideae</taxon>
        <taxon>Poodae</taxon>
        <taxon>Poeae</taxon>
        <taxon>Poeae Chloroplast Group 2 (Poeae type)</taxon>
        <taxon>Loliodinae</taxon>
        <taxon>Loliinae</taxon>
        <taxon>Lolium</taxon>
    </lineage>
</organism>
<feature type="domain" description="Phytocyanin" evidence="5">
    <location>
        <begin position="25"/>
        <end position="123"/>
    </location>
</feature>
<dbReference type="Gene3D" id="2.60.40.420">
    <property type="entry name" value="Cupredoxins - blue copper proteins"/>
    <property type="match status" value="1"/>
</dbReference>
<dbReference type="CDD" id="cd04216">
    <property type="entry name" value="Phytocyanin"/>
    <property type="match status" value="1"/>
</dbReference>
<dbReference type="AlphaFoldDB" id="A0AAD8VVF7"/>
<proteinExistence type="predicted"/>
<comment type="caution">
    <text evidence="6">The sequence shown here is derived from an EMBL/GenBank/DDBJ whole genome shotgun (WGS) entry which is preliminary data.</text>
</comment>
<keyword evidence="4" id="KW-0732">Signal</keyword>
<dbReference type="SUPFAM" id="SSF49503">
    <property type="entry name" value="Cupredoxins"/>
    <property type="match status" value="1"/>
</dbReference>
<feature type="chain" id="PRO_5042089134" description="Phytocyanin domain-containing protein" evidence="4">
    <location>
        <begin position="25"/>
        <end position="206"/>
    </location>
</feature>
<dbReference type="EMBL" id="JAUUTY010000006">
    <property type="protein sequence ID" value="KAK1618620.1"/>
    <property type="molecule type" value="Genomic_DNA"/>
</dbReference>
<evidence type="ECO:0000313" key="6">
    <source>
        <dbReference type="EMBL" id="KAK1618620.1"/>
    </source>
</evidence>
<protein>
    <recommendedName>
        <fullName evidence="5">Phytocyanin domain-containing protein</fullName>
    </recommendedName>
</protein>
<accession>A0AAD8VVF7</accession>
<dbReference type="GO" id="GO:0009055">
    <property type="term" value="F:electron transfer activity"/>
    <property type="evidence" value="ECO:0007669"/>
    <property type="project" value="InterPro"/>
</dbReference>
<dbReference type="GO" id="GO:0005886">
    <property type="term" value="C:plasma membrane"/>
    <property type="evidence" value="ECO:0007669"/>
    <property type="project" value="TreeGrafter"/>
</dbReference>
<feature type="signal peptide" evidence="4">
    <location>
        <begin position="1"/>
        <end position="24"/>
    </location>
</feature>